<dbReference type="EMBL" id="QYTU02000036">
    <property type="protein sequence ID" value="RWR06342.1"/>
    <property type="molecule type" value="Genomic_DNA"/>
</dbReference>
<dbReference type="OrthoDB" id="8858565at2"/>
<keyword evidence="2" id="KW-1185">Reference proteome</keyword>
<evidence type="ECO:0000313" key="1">
    <source>
        <dbReference type="EMBL" id="RWR06342.1"/>
    </source>
</evidence>
<name>A0A443IM78_9BACI</name>
<comment type="caution">
    <text evidence="1">The sequence shown here is derived from an EMBL/GenBank/DDBJ whole genome shotgun (WGS) entry which is preliminary data.</text>
</comment>
<accession>A0A443IM78</accession>
<dbReference type="Pfam" id="PF09954">
    <property type="entry name" value="DUF2188"/>
    <property type="match status" value="1"/>
</dbReference>
<evidence type="ECO:0000313" key="2">
    <source>
        <dbReference type="Proteomes" id="UP000273811"/>
    </source>
</evidence>
<proteinExistence type="predicted"/>
<protein>
    <submittedName>
        <fullName evidence="1">DUF2188 domain-containing protein</fullName>
    </submittedName>
</protein>
<dbReference type="InterPro" id="IPR018691">
    <property type="entry name" value="DUF2188"/>
</dbReference>
<sequence>MPWSKNDYPDSMKNLPDDVRDKAIEIANALLEDKYSEGRAISIGIAQARKYIEGDDDRPEYHAEPDGEDWILKKKDGKKAIMREDAKKDLLDKAKEYVNDHDGTLVIHKTDGSVSDRLYD</sequence>
<reference evidence="1" key="1">
    <citation type="submission" date="2018-12" db="EMBL/GenBank/DDBJ databases">
        <authorList>
            <person name="Sun L."/>
            <person name="Chen Z."/>
        </authorList>
    </citation>
    <scope>NUCLEOTIDE SEQUENCE [LARGE SCALE GENOMIC DNA]</scope>
    <source>
        <strain evidence="1">DSM 16012</strain>
    </source>
</reference>
<organism evidence="1 2">
    <name type="scientific">Siminovitchia fortis</name>
    <dbReference type="NCBI Taxonomy" id="254758"/>
    <lineage>
        <taxon>Bacteria</taxon>
        <taxon>Bacillati</taxon>
        <taxon>Bacillota</taxon>
        <taxon>Bacilli</taxon>
        <taxon>Bacillales</taxon>
        <taxon>Bacillaceae</taxon>
        <taxon>Siminovitchia</taxon>
    </lineage>
</organism>
<dbReference type="AlphaFoldDB" id="A0A443IM78"/>
<gene>
    <name evidence="1" type="ORF">D4N35_014315</name>
</gene>
<dbReference type="RefSeq" id="WP_120074860.1">
    <property type="nucleotide sequence ID" value="NZ_CP126113.1"/>
</dbReference>
<dbReference type="Proteomes" id="UP000273811">
    <property type="component" value="Unassembled WGS sequence"/>
</dbReference>